<comment type="caution">
    <text evidence="3">The sequence shown here is derived from an EMBL/GenBank/DDBJ whole genome shotgun (WGS) entry which is preliminary data.</text>
</comment>
<reference evidence="3 4" key="1">
    <citation type="journal article" date="2019" name="Int. J. Syst. Evol. Microbiol.">
        <title>The Global Catalogue of Microorganisms (GCM) 10K type strain sequencing project: providing services to taxonomists for standard genome sequencing and annotation.</title>
        <authorList>
            <consortium name="The Broad Institute Genomics Platform"/>
            <consortium name="The Broad Institute Genome Sequencing Center for Infectious Disease"/>
            <person name="Wu L."/>
            <person name="Ma J."/>
        </authorList>
    </citation>
    <scope>NUCLEOTIDE SEQUENCE [LARGE SCALE GENOMIC DNA]</scope>
    <source>
        <strain evidence="3 4">Q85</strain>
    </source>
</reference>
<evidence type="ECO:0000313" key="4">
    <source>
        <dbReference type="Proteomes" id="UP001596390"/>
    </source>
</evidence>
<protein>
    <submittedName>
        <fullName evidence="3">Antitoxin VapB family protein</fullName>
    </submittedName>
</protein>
<name>A0ABD5Y7X9_9EURY</name>
<dbReference type="RefSeq" id="WP_267662326.1">
    <property type="nucleotide sequence ID" value="NZ_JAODIX010000001.1"/>
</dbReference>
<evidence type="ECO:0000313" key="3">
    <source>
        <dbReference type="EMBL" id="MFC7185338.1"/>
    </source>
</evidence>
<sequence length="70" mass="7970">MSKSIRVEEDTHAALASLKGDDETFDDLLTRLLRERREDIRAGAGLWAGSDAPERAREKRREMKRGVDSQ</sequence>
<dbReference type="Proteomes" id="UP001596390">
    <property type="component" value="Unassembled WGS sequence"/>
</dbReference>
<dbReference type="InterPro" id="IPR003847">
    <property type="entry name" value="Put_antitoxin"/>
</dbReference>
<dbReference type="AlphaFoldDB" id="A0ABD5Y7X9"/>
<keyword evidence="4" id="KW-1185">Reference proteome</keyword>
<feature type="compositionally biased region" description="Basic and acidic residues" evidence="2">
    <location>
        <begin position="52"/>
        <end position="70"/>
    </location>
</feature>
<dbReference type="EMBL" id="JBHSZZ010000001">
    <property type="protein sequence ID" value="MFC7185338.1"/>
    <property type="molecule type" value="Genomic_DNA"/>
</dbReference>
<organism evidence="3 4">
    <name type="scientific">Halorubrum yunnanense</name>
    <dbReference type="NCBI Taxonomy" id="1526162"/>
    <lineage>
        <taxon>Archaea</taxon>
        <taxon>Methanobacteriati</taxon>
        <taxon>Methanobacteriota</taxon>
        <taxon>Stenosarchaea group</taxon>
        <taxon>Halobacteria</taxon>
        <taxon>Halobacteriales</taxon>
        <taxon>Haloferacaceae</taxon>
        <taxon>Halorubrum</taxon>
    </lineage>
</organism>
<feature type="region of interest" description="Disordered" evidence="2">
    <location>
        <begin position="44"/>
        <end position="70"/>
    </location>
</feature>
<accession>A0ABD5Y7X9</accession>
<proteinExistence type="predicted"/>
<dbReference type="Pfam" id="PF02697">
    <property type="entry name" value="VAPB_antitox"/>
    <property type="match status" value="1"/>
</dbReference>
<evidence type="ECO:0000256" key="2">
    <source>
        <dbReference type="SAM" id="MobiDB-lite"/>
    </source>
</evidence>
<keyword evidence="1" id="KW-1277">Toxin-antitoxin system</keyword>
<evidence type="ECO:0000256" key="1">
    <source>
        <dbReference type="ARBA" id="ARBA00022649"/>
    </source>
</evidence>
<gene>
    <name evidence="3" type="ORF">ACFQMK_00150</name>
</gene>